<evidence type="ECO:0000256" key="5">
    <source>
        <dbReference type="SAM" id="Phobius"/>
    </source>
</evidence>
<keyword evidence="4 5" id="KW-0472">Membrane</keyword>
<evidence type="ECO:0000256" key="1">
    <source>
        <dbReference type="ARBA" id="ARBA00022448"/>
    </source>
</evidence>
<dbReference type="PANTHER" id="PTHR11384">
    <property type="entry name" value="ATP-BINDING CASSETTE, SUB-FAMILY D MEMBER"/>
    <property type="match status" value="1"/>
</dbReference>
<dbReference type="Proteomes" id="UP001431902">
    <property type="component" value="Unassembled WGS sequence"/>
</dbReference>
<evidence type="ECO:0000256" key="3">
    <source>
        <dbReference type="ARBA" id="ARBA00022989"/>
    </source>
</evidence>
<evidence type="ECO:0000313" key="6">
    <source>
        <dbReference type="EMBL" id="MDI9234043.1"/>
    </source>
</evidence>
<keyword evidence="3 5" id="KW-1133">Transmembrane helix</keyword>
<protein>
    <submittedName>
        <fullName evidence="6">Transporter</fullName>
    </submittedName>
</protein>
<gene>
    <name evidence="6" type="ORF">QLQ16_09360</name>
</gene>
<dbReference type="Pfam" id="PF05992">
    <property type="entry name" value="SbmA_BacA"/>
    <property type="match status" value="1"/>
</dbReference>
<keyword evidence="1" id="KW-0813">Transport</keyword>
<feature type="transmembrane region" description="Helical" evidence="5">
    <location>
        <begin position="172"/>
        <end position="193"/>
    </location>
</feature>
<dbReference type="RefSeq" id="WP_283224428.1">
    <property type="nucleotide sequence ID" value="NZ_JASGBH010000006.1"/>
</dbReference>
<dbReference type="NCBIfam" id="NF009036">
    <property type="entry name" value="PRK12369.1"/>
    <property type="match status" value="1"/>
</dbReference>
<sequence>MFRAFFGSKRWWVWAWLGSALILMGTWYKVQLSVQINDWFGAFYDSVQQALSQPGSISEARYLGLLLSFFQIAGIFVLVAVLQEFFSKHFVFRWRTAMNDFYIAHWDRLRQIEGASQRVQEDTMRFARLMETLGLGLMDSMLTLLAFLPILWTLSEKVTALPWIGPVSHSLVYVALLFAIFGTVLLAGVGGKLPGLEYANQRVEAAYRKELVIGEDDPTRAAPPTLKDLFRAVRTNHFRMYFHYMYFDAAKWSYLQAGVLVPYIALAPSIVAGAFTLGVMEQIARAFSQVQESFQYLVRSWSSIVELVSVFKRLRAFEKTLKES</sequence>
<evidence type="ECO:0000256" key="2">
    <source>
        <dbReference type="ARBA" id="ARBA00022692"/>
    </source>
</evidence>
<proteinExistence type="predicted"/>
<comment type="caution">
    <text evidence="6">The sequence shown here is derived from an EMBL/GenBank/DDBJ whole genome shotgun (WGS) entry which is preliminary data.</text>
</comment>
<reference evidence="6" key="1">
    <citation type="submission" date="2023-05" db="EMBL/GenBank/DDBJ databases">
        <title>Limnohabitans sp. strain HM2-2 Genome sequencing and assembly.</title>
        <authorList>
            <person name="Jung Y."/>
        </authorList>
    </citation>
    <scope>NUCLEOTIDE SEQUENCE</scope>
    <source>
        <strain evidence="6">HM2-2</strain>
    </source>
</reference>
<name>A0ABT6X7E2_9BURK</name>
<evidence type="ECO:0000313" key="7">
    <source>
        <dbReference type="Proteomes" id="UP001431902"/>
    </source>
</evidence>
<feature type="transmembrane region" description="Helical" evidence="5">
    <location>
        <begin position="133"/>
        <end position="152"/>
    </location>
</feature>
<dbReference type="EMBL" id="JASGBH010000006">
    <property type="protein sequence ID" value="MDI9234043.1"/>
    <property type="molecule type" value="Genomic_DNA"/>
</dbReference>
<feature type="transmembrane region" description="Helical" evidence="5">
    <location>
        <begin position="62"/>
        <end position="86"/>
    </location>
</feature>
<dbReference type="InterPro" id="IPR050835">
    <property type="entry name" value="ABC_transporter_sub-D"/>
</dbReference>
<feature type="transmembrane region" description="Helical" evidence="5">
    <location>
        <begin position="12"/>
        <end position="30"/>
    </location>
</feature>
<keyword evidence="7" id="KW-1185">Reference proteome</keyword>
<organism evidence="6 7">
    <name type="scientific">Limnohabitans lacus</name>
    <dbReference type="NCBI Taxonomy" id="3045173"/>
    <lineage>
        <taxon>Bacteria</taxon>
        <taxon>Pseudomonadati</taxon>
        <taxon>Pseudomonadota</taxon>
        <taxon>Betaproteobacteria</taxon>
        <taxon>Burkholderiales</taxon>
        <taxon>Comamonadaceae</taxon>
        <taxon>Limnohabitans</taxon>
    </lineage>
</organism>
<keyword evidence="2 5" id="KW-0812">Transmembrane</keyword>
<accession>A0ABT6X7E2</accession>
<dbReference type="PANTHER" id="PTHR11384:SF59">
    <property type="entry name" value="LYSOSOMAL COBALAMIN TRANSPORTER ABCD4"/>
    <property type="match status" value="1"/>
</dbReference>
<dbReference type="InterPro" id="IPR009248">
    <property type="entry name" value="SbmA_BacA"/>
</dbReference>
<evidence type="ECO:0000256" key="4">
    <source>
        <dbReference type="ARBA" id="ARBA00023136"/>
    </source>
</evidence>